<dbReference type="AlphaFoldDB" id="A0A449A491"/>
<reference evidence="1 2" key="1">
    <citation type="submission" date="2019-01" db="EMBL/GenBank/DDBJ databases">
        <authorList>
            <consortium name="Pathogen Informatics"/>
        </authorList>
    </citation>
    <scope>NUCLEOTIDE SEQUENCE [LARGE SCALE GENOMIC DNA]</scope>
    <source>
        <strain evidence="1 2">NCTC10166</strain>
    </source>
</reference>
<protein>
    <submittedName>
        <fullName evidence="1">Uncharacterized protein</fullName>
    </submittedName>
</protein>
<organism evidence="1 2">
    <name type="scientific">Mesomycoplasma neurolyticum</name>
    <dbReference type="NCBI Taxonomy" id="2120"/>
    <lineage>
        <taxon>Bacteria</taxon>
        <taxon>Bacillati</taxon>
        <taxon>Mycoplasmatota</taxon>
        <taxon>Mycoplasmoidales</taxon>
        <taxon>Metamycoplasmataceae</taxon>
        <taxon>Mesomycoplasma</taxon>
    </lineage>
</organism>
<name>A0A449A491_9BACT</name>
<sequence>MLSREANDLDLLFYSEIKDIYTVTKYWEDFKQELNVLEIIYETLVYKKIKIKK</sequence>
<evidence type="ECO:0000313" key="2">
    <source>
        <dbReference type="Proteomes" id="UP000289440"/>
    </source>
</evidence>
<accession>A0A449A491</accession>
<keyword evidence="2" id="KW-1185">Reference proteome</keyword>
<evidence type="ECO:0000313" key="1">
    <source>
        <dbReference type="EMBL" id="VEU59071.1"/>
    </source>
</evidence>
<dbReference type="EMBL" id="LR214951">
    <property type="protein sequence ID" value="VEU59071.1"/>
    <property type="molecule type" value="Genomic_DNA"/>
</dbReference>
<gene>
    <name evidence="1" type="ORF">NCTC10166_00022</name>
</gene>
<proteinExistence type="predicted"/>
<dbReference type="RefSeq" id="WP_165001303.1">
    <property type="nucleotide sequence ID" value="NZ_LR214951.1"/>
</dbReference>
<dbReference type="KEGG" id="mnu:NCTC10166_00022"/>
<dbReference type="Proteomes" id="UP000289440">
    <property type="component" value="Chromosome"/>
</dbReference>